<evidence type="ECO:0000256" key="4">
    <source>
        <dbReference type="ARBA" id="ARBA00022840"/>
    </source>
</evidence>
<dbReference type="SUPFAM" id="SSF81653">
    <property type="entry name" value="Calcium ATPase, transduction domain A"/>
    <property type="match status" value="1"/>
</dbReference>
<evidence type="ECO:0000313" key="11">
    <source>
        <dbReference type="Proteomes" id="UP000177263"/>
    </source>
</evidence>
<dbReference type="InterPro" id="IPR044492">
    <property type="entry name" value="P_typ_ATPase_HD_dom"/>
</dbReference>
<dbReference type="Pfam" id="PF00689">
    <property type="entry name" value="Cation_ATPase_C"/>
    <property type="match status" value="1"/>
</dbReference>
<dbReference type="InterPro" id="IPR023299">
    <property type="entry name" value="ATPase_P-typ_cyto_dom_N"/>
</dbReference>
<protein>
    <recommendedName>
        <fullName evidence="9">Cation-transporting P-type ATPase N-terminal domain-containing protein</fullName>
    </recommendedName>
</protein>
<dbReference type="GO" id="GO:0016887">
    <property type="term" value="F:ATP hydrolysis activity"/>
    <property type="evidence" value="ECO:0007669"/>
    <property type="project" value="InterPro"/>
</dbReference>
<dbReference type="InterPro" id="IPR023298">
    <property type="entry name" value="ATPase_P-typ_TM_dom_sf"/>
</dbReference>
<dbReference type="PROSITE" id="PS00154">
    <property type="entry name" value="ATPASE_E1_E2"/>
    <property type="match status" value="1"/>
</dbReference>
<evidence type="ECO:0000256" key="3">
    <source>
        <dbReference type="ARBA" id="ARBA00022741"/>
    </source>
</evidence>
<dbReference type="Gene3D" id="2.70.150.10">
    <property type="entry name" value="Calcium-transporting ATPase, cytoplasmic transduction domain A"/>
    <property type="match status" value="1"/>
</dbReference>
<dbReference type="SMART" id="SM00831">
    <property type="entry name" value="Cation_ATPase_N"/>
    <property type="match status" value="1"/>
</dbReference>
<sequence>MHSANPVGELKACVSIKNMLPSIANNGLTGAEAATKLATHGPNRLPENPPPSNIEILLGQLKSPLVYILLAAGIVTAVLAEYSDTLVIGAAVLMNTVLGYVQENRANNALQALKAMIHPVATVIRDGEEIKIDAEEIVPGDIVVLHQGDKVPADGLVVKSNHLNASEAILTGESAPVLKTEGNKVFMGTIVTTGKALVKVEVTGENTEMGKIASSVQEVSTETPLKMQLREFSKQLTKLTVILIVCVFFIGILSGKGIVEIFLTSVALAVSAIPEGLLVALTVVLAIGMQRILKKKGLVRNLISAETLGGVTTICTDKTGTLTLGKLRIVKQVGDKIDIAKQVFITRDSDPIISEAYYWAKRFISKEKRGVLKSVKTVDELPFDAKNRFLGVLSDDKGKRQVYVNGAPEIILQWCDLTKDKQEILEKEIKSLTQEGMRVIGMARKKVPSNYNLIKVKDIVEGGLEWVGILAFDDPVRFGVKEAFAKTKKAGVRLIVVTGDYVDTAQAVLRKLGIKLERGAVITGDDLIKMPLKNLAEFLASNATILFARVKPDEKLKIIEALKQNGEVVAMTGDGVNDAPALARADIGIVVGDATDVAKESSDLVLLNSSFETIVDAVEEGRVIFDNIRKVILNLLCDAFEEIVAVTGTLVLVLPLPVSAVQILWINLISDGLPSLALTVDPKRAEAMTIPPRNPNEKLVNAWMRELIFIISLAGGLLALAVFTISLQRTGDLTFARSMTFAVLGVNSLAYVFSIRALTNPVWSVSPFSNLWVIGSVIIGLIMQVVPFYLPITQKFLEIEPLTLANWFVVGCVTTCMFFLIELLKTIFRIALEREDAW</sequence>
<keyword evidence="5" id="KW-1278">Translocase</keyword>
<dbReference type="PRINTS" id="PR00119">
    <property type="entry name" value="CATATPASE"/>
</dbReference>
<evidence type="ECO:0000259" key="9">
    <source>
        <dbReference type="SMART" id="SM00831"/>
    </source>
</evidence>
<dbReference type="GO" id="GO:0016020">
    <property type="term" value="C:membrane"/>
    <property type="evidence" value="ECO:0007669"/>
    <property type="project" value="UniProtKB-SubCell"/>
</dbReference>
<dbReference type="SUPFAM" id="SSF56784">
    <property type="entry name" value="HAD-like"/>
    <property type="match status" value="1"/>
</dbReference>
<dbReference type="SUPFAM" id="SSF81665">
    <property type="entry name" value="Calcium ATPase, transmembrane domain M"/>
    <property type="match status" value="1"/>
</dbReference>
<evidence type="ECO:0000256" key="6">
    <source>
        <dbReference type="ARBA" id="ARBA00022989"/>
    </source>
</evidence>
<feature type="transmembrane region" description="Helical" evidence="8">
    <location>
        <begin position="804"/>
        <end position="824"/>
    </location>
</feature>
<dbReference type="SFLD" id="SFLDS00003">
    <property type="entry name" value="Haloacid_Dehalogenase"/>
    <property type="match status" value="1"/>
</dbReference>
<feature type="transmembrane region" description="Helical" evidence="8">
    <location>
        <begin position="64"/>
        <end position="80"/>
    </location>
</feature>
<evidence type="ECO:0000256" key="5">
    <source>
        <dbReference type="ARBA" id="ARBA00022967"/>
    </source>
</evidence>
<evidence type="ECO:0000256" key="8">
    <source>
        <dbReference type="SAM" id="Phobius"/>
    </source>
</evidence>
<feature type="transmembrane region" description="Helical" evidence="8">
    <location>
        <begin position="261"/>
        <end position="287"/>
    </location>
</feature>
<dbReference type="InterPro" id="IPR004014">
    <property type="entry name" value="ATPase_P-typ_cation-transptr_N"/>
</dbReference>
<dbReference type="InterPro" id="IPR008250">
    <property type="entry name" value="ATPase_P-typ_transduc_dom_A_sf"/>
</dbReference>
<dbReference type="InterPro" id="IPR059000">
    <property type="entry name" value="ATPase_P-type_domA"/>
</dbReference>
<dbReference type="PANTHER" id="PTHR42861">
    <property type="entry name" value="CALCIUM-TRANSPORTING ATPASE"/>
    <property type="match status" value="1"/>
</dbReference>
<keyword evidence="6 8" id="KW-1133">Transmembrane helix</keyword>
<feature type="transmembrane region" description="Helical" evidence="8">
    <location>
        <begin position="739"/>
        <end position="759"/>
    </location>
</feature>
<keyword evidence="3" id="KW-0547">Nucleotide-binding</keyword>
<dbReference type="Gene3D" id="1.20.1110.10">
    <property type="entry name" value="Calcium-transporting ATPase, transmembrane domain"/>
    <property type="match status" value="3"/>
</dbReference>
<dbReference type="InterPro" id="IPR006068">
    <property type="entry name" value="ATPase_P-typ_cation-transptr_C"/>
</dbReference>
<dbReference type="InterPro" id="IPR018303">
    <property type="entry name" value="ATPase_P-typ_P_site"/>
</dbReference>
<proteinExistence type="predicted"/>
<feature type="transmembrane region" description="Helical" evidence="8">
    <location>
        <begin position="771"/>
        <end position="792"/>
    </location>
</feature>
<dbReference type="Pfam" id="PF00702">
    <property type="entry name" value="Hydrolase"/>
    <property type="match status" value="1"/>
</dbReference>
<organism evidence="10 11">
    <name type="scientific">Candidatus Woesebacteria bacterium RIFCSPHIGHO2_01_FULL_41_10</name>
    <dbReference type="NCBI Taxonomy" id="1802500"/>
    <lineage>
        <taxon>Bacteria</taxon>
        <taxon>Candidatus Woeseibacteriota</taxon>
    </lineage>
</organism>
<evidence type="ECO:0000256" key="7">
    <source>
        <dbReference type="ARBA" id="ARBA00023136"/>
    </source>
</evidence>
<keyword evidence="4" id="KW-0067">ATP-binding</keyword>
<keyword evidence="7 8" id="KW-0472">Membrane</keyword>
<gene>
    <name evidence="10" type="ORF">A2801_03295</name>
</gene>
<evidence type="ECO:0000256" key="1">
    <source>
        <dbReference type="ARBA" id="ARBA00004141"/>
    </source>
</evidence>
<keyword evidence="2 8" id="KW-0812">Transmembrane</keyword>
<dbReference type="Gene3D" id="3.40.50.1000">
    <property type="entry name" value="HAD superfamily/HAD-like"/>
    <property type="match status" value="2"/>
</dbReference>
<dbReference type="AlphaFoldDB" id="A0A1F7YSS9"/>
<dbReference type="Gene3D" id="3.40.1110.10">
    <property type="entry name" value="Calcium-transporting ATPase, cytoplasmic domain N"/>
    <property type="match status" value="1"/>
</dbReference>
<evidence type="ECO:0000256" key="2">
    <source>
        <dbReference type="ARBA" id="ARBA00022692"/>
    </source>
</evidence>
<dbReference type="NCBIfam" id="TIGR01494">
    <property type="entry name" value="ATPase_P-type"/>
    <property type="match status" value="2"/>
</dbReference>
<dbReference type="PRINTS" id="PR00120">
    <property type="entry name" value="HATPASE"/>
</dbReference>
<accession>A0A1F7YSS9</accession>
<comment type="subcellular location">
    <subcellularLocation>
        <location evidence="1">Membrane</location>
        <topology evidence="1">Multi-pass membrane protein</topology>
    </subcellularLocation>
</comment>
<dbReference type="SFLD" id="SFLDG00002">
    <property type="entry name" value="C1.7:_P-type_atpase_like"/>
    <property type="match status" value="1"/>
</dbReference>
<dbReference type="InterPro" id="IPR023214">
    <property type="entry name" value="HAD_sf"/>
</dbReference>
<dbReference type="InterPro" id="IPR001757">
    <property type="entry name" value="P_typ_ATPase"/>
</dbReference>
<dbReference type="Pfam" id="PF00690">
    <property type="entry name" value="Cation_ATPase_N"/>
    <property type="match status" value="1"/>
</dbReference>
<dbReference type="Pfam" id="PF00122">
    <property type="entry name" value="E1-E2_ATPase"/>
    <property type="match status" value="1"/>
</dbReference>
<dbReference type="Proteomes" id="UP000177263">
    <property type="component" value="Unassembled WGS sequence"/>
</dbReference>
<feature type="domain" description="Cation-transporting P-type ATPase N-terminal" evidence="9">
    <location>
        <begin position="19"/>
        <end position="81"/>
    </location>
</feature>
<evidence type="ECO:0000313" key="10">
    <source>
        <dbReference type="EMBL" id="OGM30366.1"/>
    </source>
</evidence>
<feature type="transmembrane region" description="Helical" evidence="8">
    <location>
        <begin position="236"/>
        <end position="255"/>
    </location>
</feature>
<feature type="transmembrane region" description="Helical" evidence="8">
    <location>
        <begin position="707"/>
        <end position="727"/>
    </location>
</feature>
<comment type="caution">
    <text evidence="10">The sequence shown here is derived from an EMBL/GenBank/DDBJ whole genome shotgun (WGS) entry which is preliminary data.</text>
</comment>
<reference evidence="10 11" key="1">
    <citation type="journal article" date="2016" name="Nat. Commun.">
        <title>Thousands of microbial genomes shed light on interconnected biogeochemical processes in an aquifer system.</title>
        <authorList>
            <person name="Anantharaman K."/>
            <person name="Brown C.T."/>
            <person name="Hug L.A."/>
            <person name="Sharon I."/>
            <person name="Castelle C.J."/>
            <person name="Probst A.J."/>
            <person name="Thomas B.C."/>
            <person name="Singh A."/>
            <person name="Wilkins M.J."/>
            <person name="Karaoz U."/>
            <person name="Brodie E.L."/>
            <person name="Williams K.H."/>
            <person name="Hubbard S.S."/>
            <person name="Banfield J.F."/>
        </authorList>
    </citation>
    <scope>NUCLEOTIDE SEQUENCE [LARGE SCALE GENOMIC DNA]</scope>
</reference>
<dbReference type="EMBL" id="MGGM01000001">
    <property type="protein sequence ID" value="OGM30366.1"/>
    <property type="molecule type" value="Genomic_DNA"/>
</dbReference>
<dbReference type="SFLD" id="SFLDF00027">
    <property type="entry name" value="p-type_atpase"/>
    <property type="match status" value="1"/>
</dbReference>
<dbReference type="InterPro" id="IPR036412">
    <property type="entry name" value="HAD-like_sf"/>
</dbReference>
<name>A0A1F7YSS9_9BACT</name>
<dbReference type="GO" id="GO:0005524">
    <property type="term" value="F:ATP binding"/>
    <property type="evidence" value="ECO:0007669"/>
    <property type="project" value="UniProtKB-KW"/>
</dbReference>
<dbReference type="STRING" id="1802500.A2801_03295"/>